<feature type="compositionally biased region" description="Polar residues" evidence="1">
    <location>
        <begin position="37"/>
        <end position="55"/>
    </location>
</feature>
<evidence type="ECO:0000313" key="2">
    <source>
        <dbReference type="EMBL" id="MBW0464322.1"/>
    </source>
</evidence>
<name>A0A9Q3GFE6_9BASI</name>
<dbReference type="AlphaFoldDB" id="A0A9Q3GFE6"/>
<sequence length="136" mass="15543">MVFDKRKFPSISSQNTSPHSSDLRAIFPYITRESRKSITTPLTESNFYQAEQPTVTKEEQEPPLEHPENQPSRIHVIGPRTPTLISSKIYPENILLFHQIPRTTLTQNRVDKVPKSYSEALSGQDKEKLAVAIQKN</sequence>
<dbReference type="Proteomes" id="UP000765509">
    <property type="component" value="Unassembled WGS sequence"/>
</dbReference>
<gene>
    <name evidence="2" type="ORF">O181_004037</name>
</gene>
<feature type="region of interest" description="Disordered" evidence="1">
    <location>
        <begin position="37"/>
        <end position="76"/>
    </location>
</feature>
<organism evidence="2 3">
    <name type="scientific">Austropuccinia psidii MF-1</name>
    <dbReference type="NCBI Taxonomy" id="1389203"/>
    <lineage>
        <taxon>Eukaryota</taxon>
        <taxon>Fungi</taxon>
        <taxon>Dikarya</taxon>
        <taxon>Basidiomycota</taxon>
        <taxon>Pucciniomycotina</taxon>
        <taxon>Pucciniomycetes</taxon>
        <taxon>Pucciniales</taxon>
        <taxon>Sphaerophragmiaceae</taxon>
        <taxon>Austropuccinia</taxon>
    </lineage>
</organism>
<reference evidence="2" key="1">
    <citation type="submission" date="2021-03" db="EMBL/GenBank/DDBJ databases">
        <title>Draft genome sequence of rust myrtle Austropuccinia psidii MF-1, a brazilian biotype.</title>
        <authorList>
            <person name="Quecine M.C."/>
            <person name="Pachon D.M.R."/>
            <person name="Bonatelli M.L."/>
            <person name="Correr F.H."/>
            <person name="Franceschini L.M."/>
            <person name="Leite T.F."/>
            <person name="Margarido G.R.A."/>
            <person name="Almeida C.A."/>
            <person name="Ferrarezi J.A."/>
            <person name="Labate C.A."/>
        </authorList>
    </citation>
    <scope>NUCLEOTIDE SEQUENCE</scope>
    <source>
        <strain evidence="2">MF-1</strain>
    </source>
</reference>
<proteinExistence type="predicted"/>
<protein>
    <submittedName>
        <fullName evidence="2">Uncharacterized protein</fullName>
    </submittedName>
</protein>
<feature type="compositionally biased region" description="Basic and acidic residues" evidence="1">
    <location>
        <begin position="56"/>
        <end position="68"/>
    </location>
</feature>
<keyword evidence="3" id="KW-1185">Reference proteome</keyword>
<feature type="region of interest" description="Disordered" evidence="1">
    <location>
        <begin position="1"/>
        <end position="23"/>
    </location>
</feature>
<evidence type="ECO:0000313" key="3">
    <source>
        <dbReference type="Proteomes" id="UP000765509"/>
    </source>
</evidence>
<accession>A0A9Q3GFE6</accession>
<feature type="compositionally biased region" description="Polar residues" evidence="1">
    <location>
        <begin position="10"/>
        <end position="20"/>
    </location>
</feature>
<dbReference type="EMBL" id="AVOT02000754">
    <property type="protein sequence ID" value="MBW0464322.1"/>
    <property type="molecule type" value="Genomic_DNA"/>
</dbReference>
<comment type="caution">
    <text evidence="2">The sequence shown here is derived from an EMBL/GenBank/DDBJ whole genome shotgun (WGS) entry which is preliminary data.</text>
</comment>
<evidence type="ECO:0000256" key="1">
    <source>
        <dbReference type="SAM" id="MobiDB-lite"/>
    </source>
</evidence>